<name>A0ABS5S8J4_9BACT</name>
<dbReference type="Proteomes" id="UP000756860">
    <property type="component" value="Unassembled WGS sequence"/>
</dbReference>
<protein>
    <submittedName>
        <fullName evidence="1">DUF169 domain-containing protein</fullName>
    </submittedName>
</protein>
<keyword evidence="2" id="KW-1185">Reference proteome</keyword>
<dbReference type="InterPro" id="IPR003748">
    <property type="entry name" value="DUF169"/>
</dbReference>
<accession>A0ABS5S8J4</accession>
<proteinExistence type="predicted"/>
<evidence type="ECO:0000313" key="2">
    <source>
        <dbReference type="Proteomes" id="UP000756860"/>
    </source>
</evidence>
<evidence type="ECO:0000313" key="1">
    <source>
        <dbReference type="EMBL" id="MBT0651684.1"/>
    </source>
</evidence>
<sequence length="271" mass="29323">MKSAIAGAINLGIEPVALVFTDEKPAGAVQFEAGKWGCVLSMFGAAATKGRIAVFDRETYGCFGGGMGLGFGNTYEKFPGGVEGFCHFLSTGNEASEQGRRIGEGMKAGGARAEFVHHFLHGERYKKNPALVQAFVDALPITEIPTRYAAFVPLDAIDPTTDKPESVTFLVTADQVSALTVFANYDRPGLENVAIPYAAACQVIGILAYREARGEHPRCLVGLTDLSARQFLRGQVGKDVLSFTIPFQRFLEMEANVKGSFLEQEPWMELK</sequence>
<comment type="caution">
    <text evidence="1">The sequence shown here is derived from an EMBL/GenBank/DDBJ whole genome shotgun (WGS) entry which is preliminary data.</text>
</comment>
<gene>
    <name evidence="1" type="ORF">KI810_01325</name>
</gene>
<reference evidence="1 2" key="1">
    <citation type="submission" date="2021-05" db="EMBL/GenBank/DDBJ databases">
        <title>The draft genome of Geobacter luticola JCM 17780.</title>
        <authorList>
            <person name="Xu Z."/>
            <person name="Masuda Y."/>
            <person name="Itoh H."/>
            <person name="Senoo K."/>
        </authorList>
    </citation>
    <scope>NUCLEOTIDE SEQUENCE [LARGE SCALE GENOMIC DNA]</scope>
    <source>
        <strain evidence="1 2">JCM 17780</strain>
    </source>
</reference>
<dbReference type="Pfam" id="PF02596">
    <property type="entry name" value="DUF169"/>
    <property type="match status" value="1"/>
</dbReference>
<organism evidence="1 2">
    <name type="scientific">Geomobilimonas luticola</name>
    <dbReference type="NCBI Taxonomy" id="1114878"/>
    <lineage>
        <taxon>Bacteria</taxon>
        <taxon>Pseudomonadati</taxon>
        <taxon>Thermodesulfobacteriota</taxon>
        <taxon>Desulfuromonadia</taxon>
        <taxon>Geobacterales</taxon>
        <taxon>Geobacteraceae</taxon>
        <taxon>Geomobilimonas</taxon>
    </lineage>
</organism>
<dbReference type="EMBL" id="JAHCVK010000001">
    <property type="protein sequence ID" value="MBT0651684.1"/>
    <property type="molecule type" value="Genomic_DNA"/>
</dbReference>
<dbReference type="RefSeq" id="WP_214173686.1">
    <property type="nucleotide sequence ID" value="NZ_JAHCVK010000001.1"/>
</dbReference>